<name>A0ACC2FJP1_DALPE</name>
<dbReference type="EMBL" id="CM055753">
    <property type="protein sequence ID" value="KAJ7991532.1"/>
    <property type="molecule type" value="Genomic_DNA"/>
</dbReference>
<evidence type="ECO:0000313" key="2">
    <source>
        <dbReference type="Proteomes" id="UP001157502"/>
    </source>
</evidence>
<accession>A0ACC2FJP1</accession>
<protein>
    <submittedName>
        <fullName evidence="1">Uncharacterized protein</fullName>
    </submittedName>
</protein>
<proteinExistence type="predicted"/>
<reference evidence="1" key="1">
    <citation type="submission" date="2021-05" db="EMBL/GenBank/DDBJ databases">
        <authorList>
            <person name="Pan Q."/>
            <person name="Jouanno E."/>
            <person name="Zahm M."/>
            <person name="Klopp C."/>
            <person name="Cabau C."/>
            <person name="Louis A."/>
            <person name="Berthelot C."/>
            <person name="Parey E."/>
            <person name="Roest Crollius H."/>
            <person name="Montfort J."/>
            <person name="Robinson-Rechavi M."/>
            <person name="Bouchez O."/>
            <person name="Lampietro C."/>
            <person name="Lopez Roques C."/>
            <person name="Donnadieu C."/>
            <person name="Postlethwait J."/>
            <person name="Bobe J."/>
            <person name="Dillon D."/>
            <person name="Chandos A."/>
            <person name="von Hippel F."/>
            <person name="Guiguen Y."/>
        </authorList>
    </citation>
    <scope>NUCLEOTIDE SEQUENCE</scope>
    <source>
        <strain evidence="1">YG-Jan2019</strain>
    </source>
</reference>
<evidence type="ECO:0000313" key="1">
    <source>
        <dbReference type="EMBL" id="KAJ7991532.1"/>
    </source>
</evidence>
<keyword evidence="2" id="KW-1185">Reference proteome</keyword>
<gene>
    <name evidence="1" type="ORF">DPEC_G00284850</name>
</gene>
<comment type="caution">
    <text evidence="1">The sequence shown here is derived from an EMBL/GenBank/DDBJ whole genome shotgun (WGS) entry which is preliminary data.</text>
</comment>
<dbReference type="Proteomes" id="UP001157502">
    <property type="component" value="Chromosome 26"/>
</dbReference>
<sequence>MDLQDYRDKFPHKHSMSMTFPPIPGWNPDSNPWDDYLYPPSGPTELMRRKGTPIKVRLTGDSPAISGSMVSFTAKLEYPPCQKEDVNGEVVWDEHCTDGNGQLKSGYVFNWTSWTDDYDFGKCTDRKRCNVFPDGKPFPQNNDWRHKGYVYVWHTMGQYYQTCDGSSSTLTLNTSGITLGAELMEVLVYRKSERRKYSPLATDTNVFFVTDQIPVVVNMSQKRVGNLSENVFVCGTDVVFTVSVHDPSHYLKAAEAVNYKWDFRDGNQLVTQSSVATHVYNVVGDINIKLTVEAAFKIPCPSPTPKTVTQPPTAAPTSPPSTQGITRKMETTHETLPATVSDMNQGLMLNPIQLFALFLFAGPSAIDLPASPTPIARLLPRRSAKDCFRFLYGTFQTNITITEPKQLIKIQPANRIVEVSAAKVNNTDISFLVKYLGSPTSACTIVSDPACHQVRNVVCDDVSLSSGSEVHLRRTFLEPGTYCVNITLEDASSLDLATTTVTVGNTDPVPPVSKTSHATEVVLSSSAFLVAIFALIALMLYRRHKVYRRVRTSLVEDASGSGHVGVGGRMGRLKEIISPMNDERSPLLMDRRPL</sequence>
<organism evidence="1 2">
    <name type="scientific">Dallia pectoralis</name>
    <name type="common">Alaska blackfish</name>
    <dbReference type="NCBI Taxonomy" id="75939"/>
    <lineage>
        <taxon>Eukaryota</taxon>
        <taxon>Metazoa</taxon>
        <taxon>Chordata</taxon>
        <taxon>Craniata</taxon>
        <taxon>Vertebrata</taxon>
        <taxon>Euteleostomi</taxon>
        <taxon>Actinopterygii</taxon>
        <taxon>Neopterygii</taxon>
        <taxon>Teleostei</taxon>
        <taxon>Protacanthopterygii</taxon>
        <taxon>Esociformes</taxon>
        <taxon>Umbridae</taxon>
        <taxon>Dallia</taxon>
    </lineage>
</organism>